<comment type="caution">
    <text evidence="2">The sequence shown here is derived from an EMBL/GenBank/DDBJ whole genome shotgun (WGS) entry which is preliminary data.</text>
</comment>
<accession>A0A5B7K9M5</accession>
<reference evidence="2 3" key="1">
    <citation type="submission" date="2019-05" db="EMBL/GenBank/DDBJ databases">
        <title>Another draft genome of Portunus trituberculatus and its Hox gene families provides insights of decapod evolution.</title>
        <authorList>
            <person name="Jeong J.-H."/>
            <person name="Song I."/>
            <person name="Kim S."/>
            <person name="Choi T."/>
            <person name="Kim D."/>
            <person name="Ryu S."/>
            <person name="Kim W."/>
        </authorList>
    </citation>
    <scope>NUCLEOTIDE SEQUENCE [LARGE SCALE GENOMIC DNA]</scope>
    <source>
        <tissue evidence="2">Muscle</tissue>
    </source>
</reference>
<evidence type="ECO:0000256" key="1">
    <source>
        <dbReference type="SAM" id="MobiDB-lite"/>
    </source>
</evidence>
<feature type="compositionally biased region" description="Polar residues" evidence="1">
    <location>
        <begin position="63"/>
        <end position="72"/>
    </location>
</feature>
<dbReference type="Proteomes" id="UP000324222">
    <property type="component" value="Unassembled WGS sequence"/>
</dbReference>
<sequence>MHSEDAHFILGRAIKEARKGKGERKGGGGGGRRGAGSKGPCSWVTERGLARGKTGQMNRALASESQLTRVHP</sequence>
<gene>
    <name evidence="2" type="ORF">E2C01_101048</name>
</gene>
<dbReference type="AlphaFoldDB" id="A0A5B7K9M5"/>
<keyword evidence="3" id="KW-1185">Reference proteome</keyword>
<feature type="compositionally biased region" description="Gly residues" evidence="1">
    <location>
        <begin position="27"/>
        <end position="37"/>
    </location>
</feature>
<evidence type="ECO:0000313" key="3">
    <source>
        <dbReference type="Proteomes" id="UP000324222"/>
    </source>
</evidence>
<feature type="compositionally biased region" description="Basic and acidic residues" evidence="1">
    <location>
        <begin position="1"/>
        <end position="26"/>
    </location>
</feature>
<evidence type="ECO:0000313" key="2">
    <source>
        <dbReference type="EMBL" id="MPD05313.1"/>
    </source>
</evidence>
<feature type="region of interest" description="Disordered" evidence="1">
    <location>
        <begin position="1"/>
        <end position="72"/>
    </location>
</feature>
<name>A0A5B7K9M5_PORTR</name>
<protein>
    <submittedName>
        <fullName evidence="2">Uncharacterized protein</fullName>
    </submittedName>
</protein>
<dbReference type="EMBL" id="VSRR010145400">
    <property type="protein sequence ID" value="MPD05313.1"/>
    <property type="molecule type" value="Genomic_DNA"/>
</dbReference>
<organism evidence="2 3">
    <name type="scientific">Portunus trituberculatus</name>
    <name type="common">Swimming crab</name>
    <name type="synonym">Neptunus trituberculatus</name>
    <dbReference type="NCBI Taxonomy" id="210409"/>
    <lineage>
        <taxon>Eukaryota</taxon>
        <taxon>Metazoa</taxon>
        <taxon>Ecdysozoa</taxon>
        <taxon>Arthropoda</taxon>
        <taxon>Crustacea</taxon>
        <taxon>Multicrustacea</taxon>
        <taxon>Malacostraca</taxon>
        <taxon>Eumalacostraca</taxon>
        <taxon>Eucarida</taxon>
        <taxon>Decapoda</taxon>
        <taxon>Pleocyemata</taxon>
        <taxon>Brachyura</taxon>
        <taxon>Eubrachyura</taxon>
        <taxon>Portunoidea</taxon>
        <taxon>Portunidae</taxon>
        <taxon>Portuninae</taxon>
        <taxon>Portunus</taxon>
    </lineage>
</organism>
<proteinExistence type="predicted"/>